<feature type="region of interest" description="Disordered" evidence="8">
    <location>
        <begin position="1"/>
        <end position="110"/>
    </location>
</feature>
<dbReference type="GeneID" id="37021514"/>
<evidence type="ECO:0000256" key="7">
    <source>
        <dbReference type="ARBA" id="ARBA00048109"/>
    </source>
</evidence>
<dbReference type="GO" id="GO:0005886">
    <property type="term" value="C:plasma membrane"/>
    <property type="evidence" value="ECO:0007669"/>
    <property type="project" value="TreeGrafter"/>
</dbReference>
<organism evidence="11 12">
    <name type="scientific">Meira miltonrushii</name>
    <dbReference type="NCBI Taxonomy" id="1280837"/>
    <lineage>
        <taxon>Eukaryota</taxon>
        <taxon>Fungi</taxon>
        <taxon>Dikarya</taxon>
        <taxon>Basidiomycota</taxon>
        <taxon>Ustilaginomycotina</taxon>
        <taxon>Exobasidiomycetes</taxon>
        <taxon>Exobasidiales</taxon>
        <taxon>Brachybasidiaceae</taxon>
        <taxon>Meira</taxon>
    </lineage>
</organism>
<keyword evidence="4" id="KW-0012">Acyltransferase</keyword>
<feature type="compositionally biased region" description="Low complexity" evidence="8">
    <location>
        <begin position="90"/>
        <end position="99"/>
    </location>
</feature>
<comment type="catalytic activity">
    <reaction evidence="6">
        <text>a long chain fatty alcohol + a fatty acyl-CoA = a long-chain alcohol wax ester + CoA</text>
        <dbReference type="Rhea" id="RHEA:38443"/>
        <dbReference type="ChEBI" id="CHEBI:17135"/>
        <dbReference type="ChEBI" id="CHEBI:57287"/>
        <dbReference type="ChEBI" id="CHEBI:77636"/>
        <dbReference type="ChEBI" id="CHEBI:235323"/>
        <dbReference type="EC" id="2.3.1.75"/>
    </reaction>
</comment>
<name>A0A316V8R6_9BASI</name>
<evidence type="ECO:0000256" key="3">
    <source>
        <dbReference type="ARBA" id="ARBA00022679"/>
    </source>
</evidence>
<dbReference type="GO" id="GO:0019432">
    <property type="term" value="P:triglyceride biosynthetic process"/>
    <property type="evidence" value="ECO:0007669"/>
    <property type="project" value="UniProtKB-UniPathway"/>
</dbReference>
<comment type="catalytic activity">
    <reaction evidence="7">
        <text>an acyl-CoA + a 1,2-diacyl-sn-glycerol = a triacyl-sn-glycerol + CoA</text>
        <dbReference type="Rhea" id="RHEA:10868"/>
        <dbReference type="ChEBI" id="CHEBI:17815"/>
        <dbReference type="ChEBI" id="CHEBI:57287"/>
        <dbReference type="ChEBI" id="CHEBI:58342"/>
        <dbReference type="ChEBI" id="CHEBI:64615"/>
        <dbReference type="EC" id="2.3.1.20"/>
    </reaction>
</comment>
<evidence type="ECO:0000313" key="11">
    <source>
        <dbReference type="EMBL" id="PWN31855.1"/>
    </source>
</evidence>
<dbReference type="RefSeq" id="XP_025352157.1">
    <property type="nucleotide sequence ID" value="XM_025499733.1"/>
</dbReference>
<dbReference type="AlphaFoldDB" id="A0A316V8R6"/>
<dbReference type="STRING" id="1280837.A0A316V8R6"/>
<dbReference type="Pfam" id="PF06974">
    <property type="entry name" value="WS_DGAT_C"/>
    <property type="match status" value="1"/>
</dbReference>
<keyword evidence="3" id="KW-0808">Transferase</keyword>
<proteinExistence type="inferred from homology"/>
<dbReference type="Proteomes" id="UP000245771">
    <property type="component" value="Unassembled WGS sequence"/>
</dbReference>
<dbReference type="GO" id="GO:0004144">
    <property type="term" value="F:diacylglycerol O-acyltransferase activity"/>
    <property type="evidence" value="ECO:0007669"/>
    <property type="project" value="UniProtKB-EC"/>
</dbReference>
<dbReference type="GO" id="GO:0047196">
    <property type="term" value="F:long-chain-alcohol O-fatty-acyltransferase activity"/>
    <property type="evidence" value="ECO:0007669"/>
    <property type="project" value="UniProtKB-EC"/>
</dbReference>
<dbReference type="InterPro" id="IPR045034">
    <property type="entry name" value="O-acyltransferase_WSD1-like"/>
</dbReference>
<comment type="pathway">
    <text evidence="1">Glycerolipid metabolism; triacylglycerol biosynthesis.</text>
</comment>
<gene>
    <name evidence="11" type="ORF">FA14DRAFT_162704</name>
</gene>
<sequence>MSTASPPTHGRGTASEQGARIRAQMEENRKSQQIQPEQKIDKRSSKPVKQEKPKIEKPPKEEKPKETKTLKQDKPAPKATQKEEVNEKSAATTAAATPAVKRSESGSQPVYEKRGRCFPVTGIDNLALLMEGDDYQTTCFSVYLFKTELDSETLYKFFRKLVAWYPKYHYAVELSPSVASKKEKQFKKNGGEPVHEESTETDKCGRRTRYSKTLKAGGYFRPARWRYADTFKVEDNIVEMNNPPQGTDDDALHTIAGQFLSEHFDYSKPLWKALCVRGLNTSKGAKSALMIKVHHALSDGQGMIMSYHTALSALETDAKIEEVQAQVDIRSKKGEQKKPGQRNVHPTLWGTTKHGWHTVRGLYFRSRKAFDYPGSKRNPDRFYCHSDGIPMQDIKLVRDAFSDAGLDLTLNDVACAVLSRALRMAAERTEPGPVKDKRVAVFVPISKRPTGNWELTNFTTGAIAWFAFNDPKKVPFKEQLSQVHREMNRIKRSHWPHIWFNLFSSISKRRSWYAPNYPIGKGIFDLTVREYHVATNLPGPSKPIKFGTHEAFAYHVLPPSSPGKSSLAIGMISYANNFSLAVSCDGAKELKQRRLAEEICKAFQDASQELVQAAEAEKEAVNNGNTSNNKKK</sequence>
<reference evidence="11 12" key="1">
    <citation type="journal article" date="2018" name="Mol. Biol. Evol.">
        <title>Broad Genomic Sampling Reveals a Smut Pathogenic Ancestry of the Fungal Clade Ustilaginomycotina.</title>
        <authorList>
            <person name="Kijpornyongpan T."/>
            <person name="Mondo S.J."/>
            <person name="Barry K."/>
            <person name="Sandor L."/>
            <person name="Lee J."/>
            <person name="Lipzen A."/>
            <person name="Pangilinan J."/>
            <person name="LaButti K."/>
            <person name="Hainaut M."/>
            <person name="Henrissat B."/>
            <person name="Grigoriev I.V."/>
            <person name="Spatafora J.W."/>
            <person name="Aime M.C."/>
        </authorList>
    </citation>
    <scope>NUCLEOTIDE SEQUENCE [LARGE SCALE GENOMIC DNA]</scope>
    <source>
        <strain evidence="11 12">MCA 3882</strain>
    </source>
</reference>
<dbReference type="InterPro" id="IPR009721">
    <property type="entry name" value="O-acyltransferase_WSD1_C"/>
</dbReference>
<dbReference type="InParanoid" id="A0A316V8R6"/>
<evidence type="ECO:0000256" key="4">
    <source>
        <dbReference type="ARBA" id="ARBA00023315"/>
    </source>
</evidence>
<accession>A0A316V8R6</accession>
<feature type="compositionally biased region" description="Basic and acidic residues" evidence="8">
    <location>
        <begin position="38"/>
        <end position="87"/>
    </location>
</feature>
<feature type="compositionally biased region" description="Basic and acidic residues" evidence="8">
    <location>
        <begin position="189"/>
        <end position="205"/>
    </location>
</feature>
<dbReference type="PANTHER" id="PTHR31650:SF1">
    <property type="entry name" value="WAX ESTER SYNTHASE_DIACYLGLYCEROL ACYLTRANSFERASE 4-RELATED"/>
    <property type="match status" value="1"/>
</dbReference>
<evidence type="ECO:0000256" key="8">
    <source>
        <dbReference type="SAM" id="MobiDB-lite"/>
    </source>
</evidence>
<dbReference type="OrthoDB" id="619536at2759"/>
<keyword evidence="12" id="KW-1185">Reference proteome</keyword>
<evidence type="ECO:0000259" key="9">
    <source>
        <dbReference type="Pfam" id="PF03007"/>
    </source>
</evidence>
<evidence type="ECO:0000256" key="6">
    <source>
        <dbReference type="ARBA" id="ARBA00047604"/>
    </source>
</evidence>
<dbReference type="EMBL" id="KZ819607">
    <property type="protein sequence ID" value="PWN31855.1"/>
    <property type="molecule type" value="Genomic_DNA"/>
</dbReference>
<evidence type="ECO:0000256" key="5">
    <source>
        <dbReference type="ARBA" id="ARBA00024360"/>
    </source>
</evidence>
<feature type="region of interest" description="Disordered" evidence="8">
    <location>
        <begin position="184"/>
        <end position="205"/>
    </location>
</feature>
<dbReference type="UniPathway" id="UPA00282"/>
<evidence type="ECO:0000259" key="10">
    <source>
        <dbReference type="Pfam" id="PF06974"/>
    </source>
</evidence>
<feature type="domain" description="O-acyltransferase WSD1 C-terminal" evidence="10">
    <location>
        <begin position="478"/>
        <end position="604"/>
    </location>
</feature>
<feature type="domain" description="O-acyltransferase WSD1-like N-terminal" evidence="9">
    <location>
        <begin position="212"/>
        <end position="326"/>
    </location>
</feature>
<comment type="similarity">
    <text evidence="5">In the N-terminal section; belongs to the long-chain O-acyltransferase family.</text>
</comment>
<dbReference type="Pfam" id="PF03007">
    <property type="entry name" value="WS_DGAT_cat"/>
    <property type="match status" value="1"/>
</dbReference>
<dbReference type="InterPro" id="IPR004255">
    <property type="entry name" value="O-acyltransferase_WSD1_N"/>
</dbReference>
<protein>
    <submittedName>
        <fullName evidence="11">Uncharacterized protein</fullName>
    </submittedName>
</protein>
<dbReference type="PANTHER" id="PTHR31650">
    <property type="entry name" value="O-ACYLTRANSFERASE (WSD1-LIKE) FAMILY PROTEIN"/>
    <property type="match status" value="1"/>
</dbReference>
<evidence type="ECO:0000256" key="1">
    <source>
        <dbReference type="ARBA" id="ARBA00004771"/>
    </source>
</evidence>
<evidence type="ECO:0000313" key="12">
    <source>
        <dbReference type="Proteomes" id="UP000245771"/>
    </source>
</evidence>
<evidence type="ECO:0000256" key="2">
    <source>
        <dbReference type="ARBA" id="ARBA00005189"/>
    </source>
</evidence>
<comment type="pathway">
    <text evidence="2">Lipid metabolism.</text>
</comment>